<dbReference type="InterPro" id="IPR027417">
    <property type="entry name" value="P-loop_NTPase"/>
</dbReference>
<dbReference type="InterPro" id="IPR050100">
    <property type="entry name" value="TRAFAC_GTPase_members"/>
</dbReference>
<feature type="compositionally biased region" description="Acidic residues" evidence="3">
    <location>
        <begin position="122"/>
        <end position="138"/>
    </location>
</feature>
<dbReference type="AlphaFoldDB" id="A0AAV5CXE5"/>
<dbReference type="Pfam" id="PF00009">
    <property type="entry name" value="GTP_EFTU"/>
    <property type="match status" value="1"/>
</dbReference>
<reference evidence="5" key="2">
    <citation type="submission" date="2021-12" db="EMBL/GenBank/DDBJ databases">
        <title>Resequencing data analysis of finger millet.</title>
        <authorList>
            <person name="Hatakeyama M."/>
            <person name="Aluri S."/>
            <person name="Balachadran M.T."/>
            <person name="Sivarajan S.R."/>
            <person name="Poveda L."/>
            <person name="Shimizu-Inatsugi R."/>
            <person name="Schlapbach R."/>
            <person name="Sreeman S.M."/>
            <person name="Shimizu K.K."/>
        </authorList>
    </citation>
    <scope>NUCLEOTIDE SEQUENCE</scope>
</reference>
<feature type="region of interest" description="Disordered" evidence="3">
    <location>
        <begin position="176"/>
        <end position="203"/>
    </location>
</feature>
<accession>A0AAV5CXE5</accession>
<sequence>MAEIPTIQYSPDFKISFGSLDFTTDSSGALGLDDHRSDSATANLMVRSPRPSDMIPALVPFGFSDIDLPTGCDSMSVCSFDEDSDGSTCPYPLAINMVDVRENPTDGGDDDNNDDGPANDNDGCDEEGQRDDDPEESNELVREISRSNHDLKLTARECFEIADEFASRESALYDIRGKGKEKRSDKRESSKKDKKRKTENMVAAVDRTRKNPRMNQQTMDDLLSDPCLWHPKGNHKAKDYFPSVMGMEKSHINIVVIGHVDSGKSITTDHLIYKLGGIDKRVIERFVKEAAEVNKRSFKYVWVLE</sequence>
<dbReference type="InterPro" id="IPR000795">
    <property type="entry name" value="T_Tr_GTP-bd_dom"/>
</dbReference>
<evidence type="ECO:0000256" key="2">
    <source>
        <dbReference type="ARBA" id="ARBA00023134"/>
    </source>
</evidence>
<evidence type="ECO:0000313" key="6">
    <source>
        <dbReference type="Proteomes" id="UP001054889"/>
    </source>
</evidence>
<protein>
    <recommendedName>
        <fullName evidence="4">Tr-type G domain-containing protein</fullName>
    </recommendedName>
</protein>
<dbReference type="PANTHER" id="PTHR23115">
    <property type="entry name" value="TRANSLATION FACTOR"/>
    <property type="match status" value="1"/>
</dbReference>
<evidence type="ECO:0000313" key="5">
    <source>
        <dbReference type="EMBL" id="GJN03299.1"/>
    </source>
</evidence>
<dbReference type="GO" id="GO:0005525">
    <property type="term" value="F:GTP binding"/>
    <property type="evidence" value="ECO:0007669"/>
    <property type="project" value="UniProtKB-KW"/>
</dbReference>
<keyword evidence="1" id="KW-0547">Nucleotide-binding</keyword>
<dbReference type="Proteomes" id="UP001054889">
    <property type="component" value="Unassembled WGS sequence"/>
</dbReference>
<keyword evidence="6" id="KW-1185">Reference proteome</keyword>
<feature type="compositionally biased region" description="Basic and acidic residues" evidence="3">
    <location>
        <begin position="176"/>
        <end position="199"/>
    </location>
</feature>
<dbReference type="EMBL" id="BQKI01000010">
    <property type="protein sequence ID" value="GJN03299.1"/>
    <property type="molecule type" value="Genomic_DNA"/>
</dbReference>
<dbReference type="SUPFAM" id="SSF52540">
    <property type="entry name" value="P-loop containing nucleoside triphosphate hydrolases"/>
    <property type="match status" value="1"/>
</dbReference>
<evidence type="ECO:0000259" key="4">
    <source>
        <dbReference type="Pfam" id="PF00009"/>
    </source>
</evidence>
<proteinExistence type="predicted"/>
<comment type="caution">
    <text evidence="5">The sequence shown here is derived from an EMBL/GenBank/DDBJ whole genome shotgun (WGS) entry which is preliminary data.</text>
</comment>
<organism evidence="5 6">
    <name type="scientific">Eleusine coracana subsp. coracana</name>
    <dbReference type="NCBI Taxonomy" id="191504"/>
    <lineage>
        <taxon>Eukaryota</taxon>
        <taxon>Viridiplantae</taxon>
        <taxon>Streptophyta</taxon>
        <taxon>Embryophyta</taxon>
        <taxon>Tracheophyta</taxon>
        <taxon>Spermatophyta</taxon>
        <taxon>Magnoliopsida</taxon>
        <taxon>Liliopsida</taxon>
        <taxon>Poales</taxon>
        <taxon>Poaceae</taxon>
        <taxon>PACMAD clade</taxon>
        <taxon>Chloridoideae</taxon>
        <taxon>Cynodonteae</taxon>
        <taxon>Eleusininae</taxon>
        <taxon>Eleusine</taxon>
    </lineage>
</organism>
<feature type="region of interest" description="Disordered" evidence="3">
    <location>
        <begin position="100"/>
        <end position="141"/>
    </location>
</feature>
<dbReference type="Gene3D" id="3.40.50.300">
    <property type="entry name" value="P-loop containing nucleotide triphosphate hydrolases"/>
    <property type="match status" value="1"/>
</dbReference>
<gene>
    <name evidence="5" type="primary">ga20729</name>
    <name evidence="5" type="ORF">PR202_ga20729</name>
</gene>
<evidence type="ECO:0000256" key="1">
    <source>
        <dbReference type="ARBA" id="ARBA00022741"/>
    </source>
</evidence>
<keyword evidence="2" id="KW-0342">GTP-binding</keyword>
<dbReference type="GO" id="GO:0003924">
    <property type="term" value="F:GTPase activity"/>
    <property type="evidence" value="ECO:0007669"/>
    <property type="project" value="InterPro"/>
</dbReference>
<feature type="domain" description="Tr-type G" evidence="4">
    <location>
        <begin position="249"/>
        <end position="287"/>
    </location>
</feature>
<reference evidence="5" key="1">
    <citation type="journal article" date="2018" name="DNA Res.">
        <title>Multiple hybrid de novo genome assembly of finger millet, an orphan allotetraploid crop.</title>
        <authorList>
            <person name="Hatakeyama M."/>
            <person name="Aluri S."/>
            <person name="Balachadran M.T."/>
            <person name="Sivarajan S.R."/>
            <person name="Patrignani A."/>
            <person name="Gruter S."/>
            <person name="Poveda L."/>
            <person name="Shimizu-Inatsugi R."/>
            <person name="Baeten J."/>
            <person name="Francoijs K.J."/>
            <person name="Nataraja K.N."/>
            <person name="Reddy Y.A.N."/>
            <person name="Phadnis S."/>
            <person name="Ravikumar R.L."/>
            <person name="Schlapbach R."/>
            <person name="Sreeman S.M."/>
            <person name="Shimizu K.K."/>
        </authorList>
    </citation>
    <scope>NUCLEOTIDE SEQUENCE</scope>
</reference>
<evidence type="ECO:0000256" key="3">
    <source>
        <dbReference type="SAM" id="MobiDB-lite"/>
    </source>
</evidence>
<name>A0AAV5CXE5_ELECO</name>